<accession>A0A9W4SWZ4</accession>
<organism evidence="1 2">
    <name type="scientific">Funneliformis geosporum</name>
    <dbReference type="NCBI Taxonomy" id="1117311"/>
    <lineage>
        <taxon>Eukaryota</taxon>
        <taxon>Fungi</taxon>
        <taxon>Fungi incertae sedis</taxon>
        <taxon>Mucoromycota</taxon>
        <taxon>Glomeromycotina</taxon>
        <taxon>Glomeromycetes</taxon>
        <taxon>Glomerales</taxon>
        <taxon>Glomeraceae</taxon>
        <taxon>Funneliformis</taxon>
    </lineage>
</organism>
<keyword evidence="2" id="KW-1185">Reference proteome</keyword>
<gene>
    <name evidence="1" type="ORF">FWILDA_LOCUS11619</name>
</gene>
<dbReference type="AlphaFoldDB" id="A0A9W4SWZ4"/>
<proteinExistence type="predicted"/>
<dbReference type="EMBL" id="CAMKVN010003361">
    <property type="protein sequence ID" value="CAI2184522.1"/>
    <property type="molecule type" value="Genomic_DNA"/>
</dbReference>
<dbReference type="Proteomes" id="UP001153678">
    <property type="component" value="Unassembled WGS sequence"/>
</dbReference>
<reference evidence="1" key="1">
    <citation type="submission" date="2022-08" db="EMBL/GenBank/DDBJ databases">
        <authorList>
            <person name="Kallberg Y."/>
            <person name="Tangrot J."/>
            <person name="Rosling A."/>
        </authorList>
    </citation>
    <scope>NUCLEOTIDE SEQUENCE</scope>
    <source>
        <strain evidence="1">Wild A</strain>
    </source>
</reference>
<evidence type="ECO:0000313" key="2">
    <source>
        <dbReference type="Proteomes" id="UP001153678"/>
    </source>
</evidence>
<name>A0A9W4SWZ4_9GLOM</name>
<comment type="caution">
    <text evidence="1">The sequence shown here is derived from an EMBL/GenBank/DDBJ whole genome shotgun (WGS) entry which is preliminary data.</text>
</comment>
<sequence length="79" mass="9184">MTDCQVLSYGEDFKSKTQAVAQEIKDSIKQLELAKIGIEFKMCQQAITKEEITDLREITQELRKLYRDYKVEPILGNDI</sequence>
<protein>
    <submittedName>
        <fullName evidence="1">14765_t:CDS:1</fullName>
    </submittedName>
</protein>
<evidence type="ECO:0000313" key="1">
    <source>
        <dbReference type="EMBL" id="CAI2184522.1"/>
    </source>
</evidence>